<accession>A0A2M4CBP4</accession>
<name>A0A2M4CBP4_9DIPT</name>
<dbReference type="EMBL" id="GGFJ01013606">
    <property type="protein sequence ID" value="MBW62747.1"/>
    <property type="molecule type" value="Transcribed_RNA"/>
</dbReference>
<evidence type="ECO:0000313" key="1">
    <source>
        <dbReference type="EMBL" id="MBW62747.1"/>
    </source>
</evidence>
<reference evidence="1" key="1">
    <citation type="submission" date="2018-01" db="EMBL/GenBank/DDBJ databases">
        <title>An insight into the sialome of Amazonian anophelines.</title>
        <authorList>
            <person name="Ribeiro J.M."/>
            <person name="Scarpassa V."/>
            <person name="Calvo E."/>
        </authorList>
    </citation>
    <scope>NUCLEOTIDE SEQUENCE</scope>
    <source>
        <tissue evidence="1">Salivary glands</tissue>
    </source>
</reference>
<proteinExistence type="predicted"/>
<protein>
    <submittedName>
        <fullName evidence="1">Putative secreted protein</fullName>
    </submittedName>
</protein>
<sequence>MRGSRGWREMFTGWVLSSLTFSNKTRCKLTTVECYLKYETRFPRRMSAGAASRSFTFAPRLNEQRYNADSTPTHTSSRGI</sequence>
<dbReference type="AlphaFoldDB" id="A0A2M4CBP4"/>
<organism evidence="1">
    <name type="scientific">Anopheles marajoara</name>
    <dbReference type="NCBI Taxonomy" id="58244"/>
    <lineage>
        <taxon>Eukaryota</taxon>
        <taxon>Metazoa</taxon>
        <taxon>Ecdysozoa</taxon>
        <taxon>Arthropoda</taxon>
        <taxon>Hexapoda</taxon>
        <taxon>Insecta</taxon>
        <taxon>Pterygota</taxon>
        <taxon>Neoptera</taxon>
        <taxon>Endopterygota</taxon>
        <taxon>Diptera</taxon>
        <taxon>Nematocera</taxon>
        <taxon>Culicoidea</taxon>
        <taxon>Culicidae</taxon>
        <taxon>Anophelinae</taxon>
        <taxon>Anopheles</taxon>
    </lineage>
</organism>